<dbReference type="PANTHER" id="PTHR23236">
    <property type="entry name" value="EUKARYOTIC TRANSLATION INITIATION FACTOR 4B/4H"/>
    <property type="match status" value="1"/>
</dbReference>
<evidence type="ECO:0000313" key="5">
    <source>
        <dbReference type="EMBL" id="OBZ78213.1"/>
    </source>
</evidence>
<dbReference type="AlphaFoldDB" id="A0A1C7MMY6"/>
<keyword evidence="2 3" id="KW-0694">RNA-binding</keyword>
<organism evidence="5 6">
    <name type="scientific">Grifola frondosa</name>
    <name type="common">Maitake</name>
    <name type="synonym">Polyporus frondosus</name>
    <dbReference type="NCBI Taxonomy" id="5627"/>
    <lineage>
        <taxon>Eukaryota</taxon>
        <taxon>Fungi</taxon>
        <taxon>Dikarya</taxon>
        <taxon>Basidiomycota</taxon>
        <taxon>Agaricomycotina</taxon>
        <taxon>Agaricomycetes</taxon>
        <taxon>Polyporales</taxon>
        <taxon>Grifolaceae</taxon>
        <taxon>Grifola</taxon>
    </lineage>
</organism>
<evidence type="ECO:0000256" key="2">
    <source>
        <dbReference type="ARBA" id="ARBA00022884"/>
    </source>
</evidence>
<evidence type="ECO:0000256" key="3">
    <source>
        <dbReference type="PROSITE-ProRule" id="PRU00176"/>
    </source>
</evidence>
<sequence length="259" mass="28763">MGESKQSASEVIGFWPSDIYLEVMEKLSLSRKDCTCYHSIFNSIFTTILTGQHLTIENLNDARKHIPCTDACCSLSFPQRQEETPPLDPTLPHLSEVQKEIERTKPRTLFIGNLPLRTTKEDVQRLFANYGDVFVRMRLTHRGACTGFVHVVFPSEDIAQQVLRETEVKPLMIALRDLPPSRTLFLGGLPPDAGASDVQELFSTATGMEVVRLASRHDGSCAGFAHIDFTSVAEAENVIQAHTSSPLKLGDHISQTGLR</sequence>
<dbReference type="PANTHER" id="PTHR23236:SF119">
    <property type="entry name" value="NUCLEAR RNA-BINDING PROTEIN SART-3"/>
    <property type="match status" value="1"/>
</dbReference>
<gene>
    <name evidence="5" type="primary">ncl_2</name>
    <name evidence="5" type="ORF">A0H81_02738</name>
</gene>
<keyword evidence="6" id="KW-1185">Reference proteome</keyword>
<dbReference type="Pfam" id="PF00076">
    <property type="entry name" value="RRM_1"/>
    <property type="match status" value="2"/>
</dbReference>
<dbReference type="EMBL" id="LUGG01000002">
    <property type="protein sequence ID" value="OBZ78213.1"/>
    <property type="molecule type" value="Genomic_DNA"/>
</dbReference>
<dbReference type="PROSITE" id="PS50102">
    <property type="entry name" value="RRM"/>
    <property type="match status" value="2"/>
</dbReference>
<feature type="domain" description="RRM" evidence="4">
    <location>
        <begin position="182"/>
        <end position="259"/>
    </location>
</feature>
<feature type="domain" description="RRM" evidence="4">
    <location>
        <begin position="107"/>
        <end position="178"/>
    </location>
</feature>
<dbReference type="Proteomes" id="UP000092993">
    <property type="component" value="Unassembled WGS sequence"/>
</dbReference>
<comment type="caution">
    <text evidence="5">The sequence shown here is derived from an EMBL/GenBank/DDBJ whole genome shotgun (WGS) entry which is preliminary data.</text>
</comment>
<dbReference type="CDD" id="cd00590">
    <property type="entry name" value="RRM_SF"/>
    <property type="match status" value="2"/>
</dbReference>
<dbReference type="SMART" id="SM00360">
    <property type="entry name" value="RRM"/>
    <property type="match status" value="2"/>
</dbReference>
<evidence type="ECO:0000256" key="1">
    <source>
        <dbReference type="ARBA" id="ARBA00022737"/>
    </source>
</evidence>
<dbReference type="Gene3D" id="3.30.70.330">
    <property type="match status" value="2"/>
</dbReference>
<dbReference type="InterPro" id="IPR000504">
    <property type="entry name" value="RRM_dom"/>
</dbReference>
<name>A0A1C7MMY6_GRIFR</name>
<dbReference type="SUPFAM" id="SSF54928">
    <property type="entry name" value="RNA-binding domain, RBD"/>
    <property type="match status" value="1"/>
</dbReference>
<accession>A0A1C7MMY6</accession>
<evidence type="ECO:0000259" key="4">
    <source>
        <dbReference type="PROSITE" id="PS50102"/>
    </source>
</evidence>
<dbReference type="STRING" id="5627.A0A1C7MMY6"/>
<proteinExistence type="predicted"/>
<reference evidence="5 6" key="1">
    <citation type="submission" date="2016-03" db="EMBL/GenBank/DDBJ databases">
        <title>Whole genome sequencing of Grifola frondosa 9006-11.</title>
        <authorList>
            <person name="Min B."/>
            <person name="Park H."/>
            <person name="Kim J.-G."/>
            <person name="Cho H."/>
            <person name="Oh Y.-L."/>
            <person name="Kong W.-S."/>
            <person name="Choi I.-G."/>
        </authorList>
    </citation>
    <scope>NUCLEOTIDE SEQUENCE [LARGE SCALE GENOMIC DNA]</scope>
    <source>
        <strain evidence="5 6">9006-11</strain>
    </source>
</reference>
<keyword evidence="1" id="KW-0677">Repeat</keyword>
<dbReference type="OrthoDB" id="2786002at2759"/>
<dbReference type="InterPro" id="IPR012677">
    <property type="entry name" value="Nucleotide-bd_a/b_plait_sf"/>
</dbReference>
<dbReference type="GO" id="GO:0003723">
    <property type="term" value="F:RNA binding"/>
    <property type="evidence" value="ECO:0007669"/>
    <property type="project" value="UniProtKB-UniRule"/>
</dbReference>
<protein>
    <submittedName>
        <fullName evidence="5">Nucleolin</fullName>
    </submittedName>
</protein>
<dbReference type="InterPro" id="IPR035979">
    <property type="entry name" value="RBD_domain_sf"/>
</dbReference>
<evidence type="ECO:0000313" key="6">
    <source>
        <dbReference type="Proteomes" id="UP000092993"/>
    </source>
</evidence>